<dbReference type="GO" id="GO:0007052">
    <property type="term" value="P:mitotic spindle organization"/>
    <property type="evidence" value="ECO:0007669"/>
    <property type="project" value="TreeGrafter"/>
</dbReference>
<dbReference type="EC" id="5.2.1.8" evidence="9"/>
<dbReference type="Proteomes" id="UP000238350">
    <property type="component" value="Unassembled WGS sequence"/>
</dbReference>
<protein>
    <recommendedName>
        <fullName evidence="9">Serine/threonine-protein phosphatase 2A activator</fullName>
        <ecNumber evidence="9">5.2.1.8</ecNumber>
    </recommendedName>
    <alternativeName>
        <fullName evidence="9">Phosphotyrosyl phosphatase activator</fullName>
    </alternativeName>
</protein>
<proteinExistence type="inferred from homology"/>
<organism evidence="10 11">
    <name type="scientific">Wickerhamiella sorbophila</name>
    <dbReference type="NCBI Taxonomy" id="45607"/>
    <lineage>
        <taxon>Eukaryota</taxon>
        <taxon>Fungi</taxon>
        <taxon>Dikarya</taxon>
        <taxon>Ascomycota</taxon>
        <taxon>Saccharomycotina</taxon>
        <taxon>Dipodascomycetes</taxon>
        <taxon>Dipodascales</taxon>
        <taxon>Trichomonascaceae</taxon>
        <taxon>Wickerhamiella</taxon>
    </lineage>
</organism>
<dbReference type="FunFam" id="1.20.120.1150:FF:000002">
    <property type="entry name" value="Serine/threonine-protein phosphatase 2A activator"/>
    <property type="match status" value="1"/>
</dbReference>
<keyword evidence="8" id="KW-0539">Nucleus</keyword>
<evidence type="ECO:0000256" key="7">
    <source>
        <dbReference type="ARBA" id="ARBA00023235"/>
    </source>
</evidence>
<reference evidence="10 11" key="1">
    <citation type="submission" date="2017-04" db="EMBL/GenBank/DDBJ databases">
        <title>Genome sequencing of [Candida] sorbophila.</title>
        <authorList>
            <person name="Ahn J.O."/>
        </authorList>
    </citation>
    <scope>NUCLEOTIDE SEQUENCE [LARGE SCALE GENOMIC DNA]</scope>
    <source>
        <strain evidence="10 11">DS02</strain>
    </source>
</reference>
<dbReference type="GO" id="GO:0005634">
    <property type="term" value="C:nucleus"/>
    <property type="evidence" value="ECO:0007669"/>
    <property type="project" value="UniProtKB-SubCell"/>
</dbReference>
<keyword evidence="5 9" id="KW-0963">Cytoplasm</keyword>
<comment type="subcellular location">
    <subcellularLocation>
        <location evidence="3 9">Cytoplasm</location>
    </subcellularLocation>
    <subcellularLocation>
        <location evidence="2">Nucleus</location>
    </subcellularLocation>
</comment>
<evidence type="ECO:0000256" key="8">
    <source>
        <dbReference type="ARBA" id="ARBA00023242"/>
    </source>
</evidence>
<evidence type="ECO:0000256" key="1">
    <source>
        <dbReference type="ARBA" id="ARBA00000971"/>
    </source>
</evidence>
<dbReference type="CDD" id="cd04087">
    <property type="entry name" value="PTPA"/>
    <property type="match status" value="1"/>
</dbReference>
<dbReference type="PIRSF" id="PIRSF016325">
    <property type="entry name" value="Phstyr_phstse_ac"/>
    <property type="match status" value="1"/>
</dbReference>
<dbReference type="OrthoDB" id="16120at2759"/>
<dbReference type="PANTHER" id="PTHR10012">
    <property type="entry name" value="SERINE/THREONINE-PROTEIN PHOSPHATASE 2A REGULATORY SUBUNIT B"/>
    <property type="match status" value="1"/>
</dbReference>
<dbReference type="InterPro" id="IPR004327">
    <property type="entry name" value="Phstyr_phstse_ac"/>
</dbReference>
<dbReference type="GeneID" id="36515826"/>
<evidence type="ECO:0000256" key="2">
    <source>
        <dbReference type="ARBA" id="ARBA00004123"/>
    </source>
</evidence>
<accession>A0A2T0FHI0</accession>
<evidence type="ECO:0000256" key="5">
    <source>
        <dbReference type="ARBA" id="ARBA00022490"/>
    </source>
</evidence>
<comment type="catalytic activity">
    <reaction evidence="1 9">
        <text>[protein]-peptidylproline (omega=180) = [protein]-peptidylproline (omega=0)</text>
        <dbReference type="Rhea" id="RHEA:16237"/>
        <dbReference type="Rhea" id="RHEA-COMP:10747"/>
        <dbReference type="Rhea" id="RHEA-COMP:10748"/>
        <dbReference type="ChEBI" id="CHEBI:83833"/>
        <dbReference type="ChEBI" id="CHEBI:83834"/>
        <dbReference type="EC" id="5.2.1.8"/>
    </reaction>
</comment>
<dbReference type="GO" id="GO:0003755">
    <property type="term" value="F:peptidyl-prolyl cis-trans isomerase activity"/>
    <property type="evidence" value="ECO:0007669"/>
    <property type="project" value="UniProtKB-KW"/>
</dbReference>
<sequence>MELCAMAVDGEGEGKYPPQKLVNVAADMEKFAISQARSQLLALIMSLSKTVAGEVIPADGRVNNAIARELVELLEKLSEVADSVKPFEETQRFGNLAFRSWHDQIAKVMKERLDRLSLPKEDDVPLYDEFYHYLSQSFGSRQRLDFGTGHELNFLAFFGGLLLRDVVGPIKGPDILGVFATYYKLCGKLILRYNLEPAGSHGVWGLDDHFHLVYILGSAQLSYGSDDGRLTPKDVLNKVIAHKEASQNLYFWAIDFVHTMKRGNFFEHSPMLFDISNVATWTKIHRGMIKMYQDEVFGKFPVIQHLWFGRLYSLNPVSS</sequence>
<dbReference type="Pfam" id="PF03095">
    <property type="entry name" value="PTPA"/>
    <property type="match status" value="1"/>
</dbReference>
<gene>
    <name evidence="10" type="ORF">B9G98_02078</name>
</gene>
<dbReference type="RefSeq" id="XP_024664403.1">
    <property type="nucleotide sequence ID" value="XM_024808635.1"/>
</dbReference>
<dbReference type="InterPro" id="IPR037218">
    <property type="entry name" value="PTPA_sf"/>
</dbReference>
<evidence type="ECO:0000256" key="3">
    <source>
        <dbReference type="ARBA" id="ARBA00004496"/>
    </source>
</evidence>
<keyword evidence="11" id="KW-1185">Reference proteome</keyword>
<evidence type="ECO:0000313" key="10">
    <source>
        <dbReference type="EMBL" id="PRT54458.1"/>
    </source>
</evidence>
<comment type="caution">
    <text evidence="10">The sequence shown here is derived from an EMBL/GenBank/DDBJ whole genome shotgun (WGS) entry which is preliminary data.</text>
</comment>
<evidence type="ECO:0000256" key="4">
    <source>
        <dbReference type="ARBA" id="ARBA00011019"/>
    </source>
</evidence>
<dbReference type="Gene3D" id="1.20.120.1150">
    <property type="match status" value="1"/>
</dbReference>
<comment type="similarity">
    <text evidence="4 9">Belongs to the PTPA-type PPIase family.</text>
</comment>
<dbReference type="GO" id="GO:0008160">
    <property type="term" value="F:protein tyrosine phosphatase activator activity"/>
    <property type="evidence" value="ECO:0007669"/>
    <property type="project" value="TreeGrafter"/>
</dbReference>
<evidence type="ECO:0000256" key="6">
    <source>
        <dbReference type="ARBA" id="ARBA00023110"/>
    </source>
</evidence>
<dbReference type="AlphaFoldDB" id="A0A2T0FHI0"/>
<dbReference type="GO" id="GO:0000159">
    <property type="term" value="C:protein phosphatase type 2A complex"/>
    <property type="evidence" value="ECO:0007669"/>
    <property type="project" value="TreeGrafter"/>
</dbReference>
<evidence type="ECO:0000313" key="11">
    <source>
        <dbReference type="Proteomes" id="UP000238350"/>
    </source>
</evidence>
<evidence type="ECO:0000256" key="9">
    <source>
        <dbReference type="RuleBase" id="RU361210"/>
    </source>
</evidence>
<keyword evidence="7 9" id="KW-0413">Isomerase</keyword>
<dbReference type="EMBL" id="NDIQ01000021">
    <property type="protein sequence ID" value="PRT54458.1"/>
    <property type="molecule type" value="Genomic_DNA"/>
</dbReference>
<comment type="function">
    <text evidence="9">PPIases accelerate the folding of proteins. It catalyzes the cis-trans isomerization of proline imidic peptide bonds in oligopeptides.</text>
</comment>
<name>A0A2T0FHI0_9ASCO</name>
<keyword evidence="6 9" id="KW-0697">Rotamase</keyword>
<dbReference type="STRING" id="45607.A0A2T0FHI0"/>
<dbReference type="InterPro" id="IPR043170">
    <property type="entry name" value="PTPA_C_lid"/>
</dbReference>
<dbReference type="GO" id="GO:0005737">
    <property type="term" value="C:cytoplasm"/>
    <property type="evidence" value="ECO:0007669"/>
    <property type="project" value="UniProtKB-SubCell"/>
</dbReference>
<dbReference type="SUPFAM" id="SSF140984">
    <property type="entry name" value="PTPA-like"/>
    <property type="match status" value="1"/>
</dbReference>
<dbReference type="PANTHER" id="PTHR10012:SF3">
    <property type="entry name" value="SERINE_THREONINE-PROTEIN PHOSPHATASE 2A ACTIVATOR 1"/>
    <property type="match status" value="1"/>
</dbReference>